<evidence type="ECO:0000256" key="8">
    <source>
        <dbReference type="ARBA" id="ARBA00023242"/>
    </source>
</evidence>
<dbReference type="PANTHER" id="PTHR20531:SF1">
    <property type="entry name" value="N-ALPHA-ACETYLTRANSFERASE 40"/>
    <property type="match status" value="1"/>
</dbReference>
<evidence type="ECO:0000259" key="13">
    <source>
        <dbReference type="PROSITE" id="PS51186"/>
    </source>
</evidence>
<protein>
    <recommendedName>
        <fullName evidence="5">N-alpha-acetyltransferase 40</fullName>
        <ecNumber evidence="4">2.3.1.257</ecNumber>
    </recommendedName>
</protein>
<keyword evidence="6" id="KW-0963">Cytoplasm</keyword>
<dbReference type="InterPro" id="IPR000182">
    <property type="entry name" value="GNAT_dom"/>
</dbReference>
<evidence type="ECO:0000256" key="7">
    <source>
        <dbReference type="ARBA" id="ARBA00022679"/>
    </source>
</evidence>
<sequence>MKNAVRIRKANKAKAEKLAASASPFVEISGTRHPTEVSKAADLSDTDRDHIWRIFEENMHTFYQESYIGWDPADKKAELFHQHSRFVLVRDSPHPSDGSDTDSGILAYTMFRFDEEDGDCVVYCYELQVAKSARRTGLGKVLMQCLYDIGRTWHMQKVMLTVFKANESATAFYKSVGFEMDPFSPGYEGSESEESDASESDDGEECDYMILSRKIVPTS</sequence>
<dbReference type="Pfam" id="PF00583">
    <property type="entry name" value="Acetyltransf_1"/>
    <property type="match status" value="1"/>
</dbReference>
<evidence type="ECO:0000313" key="15">
    <source>
        <dbReference type="Proteomes" id="UP000298327"/>
    </source>
</evidence>
<evidence type="ECO:0000256" key="12">
    <source>
        <dbReference type="SAM" id="MobiDB-lite"/>
    </source>
</evidence>
<dbReference type="AlphaFoldDB" id="A0A4Y9Z8L2"/>
<dbReference type="Gene3D" id="3.40.630.30">
    <property type="match status" value="1"/>
</dbReference>
<feature type="region of interest" description="Disordered" evidence="12">
    <location>
        <begin position="184"/>
        <end position="203"/>
    </location>
</feature>
<gene>
    <name evidence="14" type="ORF">EVG20_g2643</name>
</gene>
<dbReference type="OrthoDB" id="424551at2759"/>
<accession>A0A4Y9Z8L2</accession>
<evidence type="ECO:0000256" key="1">
    <source>
        <dbReference type="ARBA" id="ARBA00004123"/>
    </source>
</evidence>
<comment type="similarity">
    <text evidence="3">Belongs to the acetyltransferase family. NAA40 subfamily.</text>
</comment>
<dbReference type="EC" id="2.3.1.257" evidence="4"/>
<dbReference type="GO" id="GO:0005634">
    <property type="term" value="C:nucleus"/>
    <property type="evidence" value="ECO:0007669"/>
    <property type="project" value="UniProtKB-SubCell"/>
</dbReference>
<evidence type="ECO:0000256" key="3">
    <source>
        <dbReference type="ARBA" id="ARBA00008870"/>
    </source>
</evidence>
<comment type="catalytic activity">
    <reaction evidence="10">
        <text>N-terminal L-seryl-[histone H2A] + acetyl-CoA = N-terminal N(alpha)-acetyl-L-seryl-[histone H2A] + CoA + H(+)</text>
        <dbReference type="Rhea" id="RHEA:50600"/>
        <dbReference type="Rhea" id="RHEA-COMP:12742"/>
        <dbReference type="Rhea" id="RHEA-COMP:12744"/>
        <dbReference type="ChEBI" id="CHEBI:15378"/>
        <dbReference type="ChEBI" id="CHEBI:57287"/>
        <dbReference type="ChEBI" id="CHEBI:57288"/>
        <dbReference type="ChEBI" id="CHEBI:64738"/>
        <dbReference type="ChEBI" id="CHEBI:83690"/>
        <dbReference type="EC" id="2.3.1.257"/>
    </reaction>
</comment>
<dbReference type="STRING" id="205917.A0A4Y9Z8L2"/>
<name>A0A4Y9Z8L2_9AGAM</name>
<reference evidence="14 15" key="1">
    <citation type="submission" date="2019-02" db="EMBL/GenBank/DDBJ databases">
        <title>Genome sequencing of the rare red list fungi Dentipellis fragilis.</title>
        <authorList>
            <person name="Buettner E."/>
            <person name="Kellner H."/>
        </authorList>
    </citation>
    <scope>NUCLEOTIDE SEQUENCE [LARGE SCALE GENOMIC DNA]</scope>
    <source>
        <strain evidence="14 15">DSM 105465</strain>
    </source>
</reference>
<dbReference type="InterPro" id="IPR039949">
    <property type="entry name" value="NAA40"/>
</dbReference>
<proteinExistence type="inferred from homology"/>
<evidence type="ECO:0000256" key="6">
    <source>
        <dbReference type="ARBA" id="ARBA00022490"/>
    </source>
</evidence>
<dbReference type="GO" id="GO:0043998">
    <property type="term" value="F:histone H2A acetyltransferase activity"/>
    <property type="evidence" value="ECO:0007669"/>
    <property type="project" value="InterPro"/>
</dbReference>
<dbReference type="GO" id="GO:1990189">
    <property type="term" value="F:protein N-terminal-serine acetyltransferase activity"/>
    <property type="evidence" value="ECO:0007669"/>
    <property type="project" value="UniProtKB-EC"/>
</dbReference>
<feature type="compositionally biased region" description="Acidic residues" evidence="12">
    <location>
        <begin position="190"/>
        <end position="203"/>
    </location>
</feature>
<feature type="domain" description="N-acetyltransferase" evidence="13">
    <location>
        <begin position="49"/>
        <end position="214"/>
    </location>
</feature>
<dbReference type="SUPFAM" id="SSF55729">
    <property type="entry name" value="Acyl-CoA N-acyltransferases (Nat)"/>
    <property type="match status" value="1"/>
</dbReference>
<comment type="caution">
    <text evidence="14">The sequence shown here is derived from an EMBL/GenBank/DDBJ whole genome shotgun (WGS) entry which is preliminary data.</text>
</comment>
<dbReference type="Proteomes" id="UP000298327">
    <property type="component" value="Unassembled WGS sequence"/>
</dbReference>
<keyword evidence="15" id="KW-1185">Reference proteome</keyword>
<dbReference type="EMBL" id="SEOQ01000105">
    <property type="protein sequence ID" value="TFY70367.1"/>
    <property type="molecule type" value="Genomic_DNA"/>
</dbReference>
<comment type="catalytic activity">
    <reaction evidence="11">
        <text>N-terminal L-seryl-[histone H4] + acetyl-CoA = N-terminal N(alpha)-acetyl-L-seryl-[histone H4] + CoA + H(+)</text>
        <dbReference type="Rhea" id="RHEA:50596"/>
        <dbReference type="Rhea" id="RHEA-COMP:12740"/>
        <dbReference type="Rhea" id="RHEA-COMP:12743"/>
        <dbReference type="ChEBI" id="CHEBI:15378"/>
        <dbReference type="ChEBI" id="CHEBI:57287"/>
        <dbReference type="ChEBI" id="CHEBI:57288"/>
        <dbReference type="ChEBI" id="CHEBI:64738"/>
        <dbReference type="ChEBI" id="CHEBI:83690"/>
        <dbReference type="EC" id="2.3.1.257"/>
    </reaction>
</comment>
<evidence type="ECO:0000313" key="14">
    <source>
        <dbReference type="EMBL" id="TFY70367.1"/>
    </source>
</evidence>
<evidence type="ECO:0000256" key="9">
    <source>
        <dbReference type="ARBA" id="ARBA00023315"/>
    </source>
</evidence>
<keyword evidence="8" id="KW-0539">Nucleus</keyword>
<dbReference type="CDD" id="cd04301">
    <property type="entry name" value="NAT_SF"/>
    <property type="match status" value="1"/>
</dbReference>
<dbReference type="GO" id="GO:0005737">
    <property type="term" value="C:cytoplasm"/>
    <property type="evidence" value="ECO:0007669"/>
    <property type="project" value="UniProtKB-SubCell"/>
</dbReference>
<dbReference type="GO" id="GO:0010485">
    <property type="term" value="F:histone H4 acetyltransferase activity"/>
    <property type="evidence" value="ECO:0007669"/>
    <property type="project" value="InterPro"/>
</dbReference>
<evidence type="ECO:0000256" key="11">
    <source>
        <dbReference type="ARBA" id="ARBA00049524"/>
    </source>
</evidence>
<keyword evidence="9" id="KW-0012">Acyltransferase</keyword>
<evidence type="ECO:0000256" key="10">
    <source>
        <dbReference type="ARBA" id="ARBA00047821"/>
    </source>
</evidence>
<evidence type="ECO:0000256" key="4">
    <source>
        <dbReference type="ARBA" id="ARBA00012950"/>
    </source>
</evidence>
<organism evidence="14 15">
    <name type="scientific">Dentipellis fragilis</name>
    <dbReference type="NCBI Taxonomy" id="205917"/>
    <lineage>
        <taxon>Eukaryota</taxon>
        <taxon>Fungi</taxon>
        <taxon>Dikarya</taxon>
        <taxon>Basidiomycota</taxon>
        <taxon>Agaricomycotina</taxon>
        <taxon>Agaricomycetes</taxon>
        <taxon>Russulales</taxon>
        <taxon>Hericiaceae</taxon>
        <taxon>Dentipellis</taxon>
    </lineage>
</organism>
<dbReference type="PROSITE" id="PS51186">
    <property type="entry name" value="GNAT"/>
    <property type="match status" value="1"/>
</dbReference>
<dbReference type="PANTHER" id="PTHR20531">
    <property type="entry name" value="N-ALPHA-ACETYLTRANSFERASE 40"/>
    <property type="match status" value="1"/>
</dbReference>
<evidence type="ECO:0000256" key="2">
    <source>
        <dbReference type="ARBA" id="ARBA00004496"/>
    </source>
</evidence>
<evidence type="ECO:0000256" key="5">
    <source>
        <dbReference type="ARBA" id="ARBA00015043"/>
    </source>
</evidence>
<comment type="subcellular location">
    <subcellularLocation>
        <location evidence="2">Cytoplasm</location>
    </subcellularLocation>
    <subcellularLocation>
        <location evidence="1">Nucleus</location>
    </subcellularLocation>
</comment>
<dbReference type="InterPro" id="IPR016181">
    <property type="entry name" value="Acyl_CoA_acyltransferase"/>
</dbReference>
<keyword evidence="7" id="KW-0808">Transferase</keyword>